<reference evidence="1 2" key="1">
    <citation type="submission" date="2023-03" db="EMBL/GenBank/DDBJ databases">
        <authorList>
            <person name="Pearce D."/>
        </authorList>
    </citation>
    <scope>NUCLEOTIDE SEQUENCE [LARGE SCALE GENOMIC DNA]</scope>
    <source>
        <strain evidence="1">Msz</strain>
    </source>
</reference>
<dbReference type="Proteomes" id="UP001162030">
    <property type="component" value="Chromosome"/>
</dbReference>
<proteinExistence type="predicted"/>
<evidence type="ECO:0000313" key="1">
    <source>
        <dbReference type="EMBL" id="CAI8749708.1"/>
    </source>
</evidence>
<dbReference type="EMBL" id="OX458333">
    <property type="protein sequence ID" value="CAI8749708.1"/>
    <property type="molecule type" value="Genomic_DNA"/>
</dbReference>
<gene>
    <name evidence="1" type="ORF">MSZNOR_0623</name>
</gene>
<name>A0ABM9HXB5_9GAMM</name>
<protein>
    <submittedName>
        <fullName evidence="1">Uncharacterized protein</fullName>
    </submittedName>
</protein>
<sequence length="80" mass="9090">MVVPVQLTGAQGANGPVLRLDTVNNWKALLFNTGWRDYSVQTATTVGGITNIRIIDWQYKHYLESIFYLSISSFQRCVPR</sequence>
<accession>A0ABM9HXB5</accession>
<evidence type="ECO:0000313" key="2">
    <source>
        <dbReference type="Proteomes" id="UP001162030"/>
    </source>
</evidence>
<keyword evidence="2" id="KW-1185">Reference proteome</keyword>
<organism evidence="1 2">
    <name type="scientific">Methylocaldum szegediense</name>
    <dbReference type="NCBI Taxonomy" id="73780"/>
    <lineage>
        <taxon>Bacteria</taxon>
        <taxon>Pseudomonadati</taxon>
        <taxon>Pseudomonadota</taxon>
        <taxon>Gammaproteobacteria</taxon>
        <taxon>Methylococcales</taxon>
        <taxon>Methylococcaceae</taxon>
        <taxon>Methylocaldum</taxon>
    </lineage>
</organism>